<evidence type="ECO:0000313" key="1">
    <source>
        <dbReference type="EMBL" id="MFA9479729.1"/>
    </source>
</evidence>
<dbReference type="RefSeq" id="WP_425346652.1">
    <property type="nucleotide sequence ID" value="NZ_JBGUBD010000011.1"/>
</dbReference>
<keyword evidence="2" id="KW-1185">Reference proteome</keyword>
<evidence type="ECO:0000313" key="2">
    <source>
        <dbReference type="Proteomes" id="UP001575105"/>
    </source>
</evidence>
<evidence type="ECO:0008006" key="3">
    <source>
        <dbReference type="Google" id="ProtNLM"/>
    </source>
</evidence>
<organism evidence="1 2">
    <name type="scientific">Natronomicrosphaera hydrolytica</name>
    <dbReference type="NCBI Taxonomy" id="3242702"/>
    <lineage>
        <taxon>Bacteria</taxon>
        <taxon>Pseudomonadati</taxon>
        <taxon>Planctomycetota</taxon>
        <taxon>Phycisphaerae</taxon>
        <taxon>Phycisphaerales</taxon>
        <taxon>Phycisphaeraceae</taxon>
        <taxon>Natronomicrosphaera</taxon>
    </lineage>
</organism>
<gene>
    <name evidence="1" type="ORF">ACERK3_15690</name>
</gene>
<accession>A0ABV4UA73</accession>
<sequence>MEHDFPNVGCPPFDLLGIRPKLACLETVARALLGRGRPTNCPNLWTDAAVFATLRHLEQAAANQTHFEPDLAFPWGRLVRDAAFEEQGGVWWLLQKGAAQRSTIHLLRQRWTNLDWSWVERSASPERDWLRQGHYLFQDDDAFARALPPSFFLVRPSEPTPDESGRHRTYLLGLARANPAHRRRRSQTVDEEPRPIVEQVRRVSRRISF</sequence>
<proteinExistence type="predicted"/>
<dbReference type="Proteomes" id="UP001575105">
    <property type="component" value="Unassembled WGS sequence"/>
</dbReference>
<comment type="caution">
    <text evidence="1">The sequence shown here is derived from an EMBL/GenBank/DDBJ whole genome shotgun (WGS) entry which is preliminary data.</text>
</comment>
<dbReference type="EMBL" id="JBGUBD010000011">
    <property type="protein sequence ID" value="MFA9479729.1"/>
    <property type="molecule type" value="Genomic_DNA"/>
</dbReference>
<name>A0ABV4UA73_9BACT</name>
<protein>
    <recommendedName>
        <fullName evidence="3">Transposase</fullName>
    </recommendedName>
</protein>
<reference evidence="1 2" key="1">
    <citation type="submission" date="2024-08" db="EMBL/GenBank/DDBJ databases">
        <title>Whole-genome sequencing of halo(alkali)philic microorganisms from hypersaline lakes.</title>
        <authorList>
            <person name="Sorokin D.Y."/>
            <person name="Merkel A.Y."/>
            <person name="Messina E."/>
            <person name="Yakimov M."/>
        </authorList>
    </citation>
    <scope>NUCLEOTIDE SEQUENCE [LARGE SCALE GENOMIC DNA]</scope>
    <source>
        <strain evidence="1 2">AB-hyl4</strain>
    </source>
</reference>